<feature type="domain" description="HTH gntR-type" evidence="4">
    <location>
        <begin position="26"/>
        <end position="94"/>
    </location>
</feature>
<dbReference type="PANTHER" id="PTHR44846:SF1">
    <property type="entry name" value="MANNOSYL-D-GLYCERATE TRANSPORT_METABOLISM SYSTEM REPRESSOR MNGR-RELATED"/>
    <property type="match status" value="1"/>
</dbReference>
<dbReference type="GO" id="GO:0003677">
    <property type="term" value="F:DNA binding"/>
    <property type="evidence" value="ECO:0007669"/>
    <property type="project" value="UniProtKB-KW"/>
</dbReference>
<dbReference type="GO" id="GO:0003700">
    <property type="term" value="F:DNA-binding transcription factor activity"/>
    <property type="evidence" value="ECO:0007669"/>
    <property type="project" value="InterPro"/>
</dbReference>
<keyword evidence="6" id="KW-1185">Reference proteome</keyword>
<dbReference type="InterPro" id="IPR036388">
    <property type="entry name" value="WH-like_DNA-bd_sf"/>
</dbReference>
<reference evidence="5 6" key="1">
    <citation type="submission" date="2016-10" db="EMBL/GenBank/DDBJ databases">
        <authorList>
            <person name="de Groot N.N."/>
        </authorList>
    </citation>
    <scope>NUCLEOTIDE SEQUENCE [LARGE SCALE GENOMIC DNA]</scope>
    <source>
        <strain evidence="5 6">IPL20</strain>
    </source>
</reference>
<dbReference type="SMART" id="SM00345">
    <property type="entry name" value="HTH_GNTR"/>
    <property type="match status" value="1"/>
</dbReference>
<dbReference type="Pfam" id="PF07702">
    <property type="entry name" value="UTRA"/>
    <property type="match status" value="1"/>
</dbReference>
<proteinExistence type="predicted"/>
<keyword evidence="3" id="KW-0804">Transcription</keyword>
<dbReference type="GO" id="GO:0045892">
    <property type="term" value="P:negative regulation of DNA-templated transcription"/>
    <property type="evidence" value="ECO:0007669"/>
    <property type="project" value="TreeGrafter"/>
</dbReference>
<dbReference type="InterPro" id="IPR036390">
    <property type="entry name" value="WH_DNA-bd_sf"/>
</dbReference>
<dbReference type="STRING" id="429728.SAMN05216456_2054"/>
<dbReference type="SUPFAM" id="SSF46785">
    <property type="entry name" value="Winged helix' DNA-binding domain"/>
    <property type="match status" value="1"/>
</dbReference>
<dbReference type="OrthoDB" id="7173258at2"/>
<dbReference type="SUPFAM" id="SSF64288">
    <property type="entry name" value="Chorismate lyase-like"/>
    <property type="match status" value="1"/>
</dbReference>
<keyword evidence="1" id="KW-0805">Transcription regulation</keyword>
<dbReference type="EMBL" id="FPCK01000002">
    <property type="protein sequence ID" value="SFV35040.1"/>
    <property type="molecule type" value="Genomic_DNA"/>
</dbReference>
<dbReference type="SMART" id="SM00866">
    <property type="entry name" value="UTRA"/>
    <property type="match status" value="1"/>
</dbReference>
<dbReference type="Proteomes" id="UP000199074">
    <property type="component" value="Unassembled WGS sequence"/>
</dbReference>
<dbReference type="InterPro" id="IPR011663">
    <property type="entry name" value="UTRA"/>
</dbReference>
<name>A0A1I7NK80_9HYPH</name>
<sequence length="268" mass="29160">MGQKNTVAETAETFFSDQPVILPPGGPLYLQLKRWIEDAIAGGAIKPGDALPSERDLAIKVDVSRVTVRKAVAQLVHEGVLVQRHGSGTFVAPATQRVEQSLSQLTSFTEDMARRGMSVRAEWLDRGLYLPSPEETVILGLSPGERASRIARLRLSGDVPLAVERASLSSAVLPKPEEVADSLYKYLETFGNRPIRAIQRIRAANLGEDDARLLQVPVGSASLHIERTSYLASGRVIEFTRSIYRGDTYDFVAELRLGDAPGNGGTKP</sequence>
<dbReference type="AlphaFoldDB" id="A0A1I7NK80"/>
<organism evidence="5 6">
    <name type="scientific">Devosia crocina</name>
    <dbReference type="NCBI Taxonomy" id="429728"/>
    <lineage>
        <taxon>Bacteria</taxon>
        <taxon>Pseudomonadati</taxon>
        <taxon>Pseudomonadota</taxon>
        <taxon>Alphaproteobacteria</taxon>
        <taxon>Hyphomicrobiales</taxon>
        <taxon>Devosiaceae</taxon>
        <taxon>Devosia</taxon>
    </lineage>
</organism>
<evidence type="ECO:0000313" key="5">
    <source>
        <dbReference type="EMBL" id="SFV35040.1"/>
    </source>
</evidence>
<dbReference type="PANTHER" id="PTHR44846">
    <property type="entry name" value="MANNOSYL-D-GLYCERATE TRANSPORT/METABOLISM SYSTEM REPRESSOR MNGR-RELATED"/>
    <property type="match status" value="1"/>
</dbReference>
<dbReference type="InterPro" id="IPR028978">
    <property type="entry name" value="Chorismate_lyase_/UTRA_dom_sf"/>
</dbReference>
<protein>
    <submittedName>
        <fullName evidence="5">GntR family transcriptional regulator</fullName>
    </submittedName>
</protein>
<dbReference type="PRINTS" id="PR00035">
    <property type="entry name" value="HTHGNTR"/>
</dbReference>
<dbReference type="InterPro" id="IPR000524">
    <property type="entry name" value="Tscrpt_reg_HTH_GntR"/>
</dbReference>
<evidence type="ECO:0000313" key="6">
    <source>
        <dbReference type="Proteomes" id="UP000199074"/>
    </source>
</evidence>
<dbReference type="InterPro" id="IPR050679">
    <property type="entry name" value="Bact_HTH_transcr_reg"/>
</dbReference>
<gene>
    <name evidence="5" type="ORF">SAMN05216456_2054</name>
</gene>
<evidence type="ECO:0000256" key="1">
    <source>
        <dbReference type="ARBA" id="ARBA00023015"/>
    </source>
</evidence>
<dbReference type="Pfam" id="PF00392">
    <property type="entry name" value="GntR"/>
    <property type="match status" value="1"/>
</dbReference>
<evidence type="ECO:0000259" key="4">
    <source>
        <dbReference type="PROSITE" id="PS50949"/>
    </source>
</evidence>
<dbReference type="CDD" id="cd07377">
    <property type="entry name" value="WHTH_GntR"/>
    <property type="match status" value="1"/>
</dbReference>
<dbReference type="Gene3D" id="1.10.10.10">
    <property type="entry name" value="Winged helix-like DNA-binding domain superfamily/Winged helix DNA-binding domain"/>
    <property type="match status" value="1"/>
</dbReference>
<accession>A0A1I7NK80</accession>
<keyword evidence="2" id="KW-0238">DNA-binding</keyword>
<dbReference type="Gene3D" id="3.40.1410.10">
    <property type="entry name" value="Chorismate lyase-like"/>
    <property type="match status" value="1"/>
</dbReference>
<evidence type="ECO:0000256" key="2">
    <source>
        <dbReference type="ARBA" id="ARBA00023125"/>
    </source>
</evidence>
<dbReference type="PROSITE" id="PS50949">
    <property type="entry name" value="HTH_GNTR"/>
    <property type="match status" value="1"/>
</dbReference>
<evidence type="ECO:0000256" key="3">
    <source>
        <dbReference type="ARBA" id="ARBA00023163"/>
    </source>
</evidence>